<proteinExistence type="predicted"/>
<dbReference type="SUPFAM" id="SSF52172">
    <property type="entry name" value="CheY-like"/>
    <property type="match status" value="1"/>
</dbReference>
<feature type="domain" description="ANTAR" evidence="1">
    <location>
        <begin position="132"/>
        <end position="193"/>
    </location>
</feature>
<evidence type="ECO:0000259" key="1">
    <source>
        <dbReference type="PROSITE" id="PS50921"/>
    </source>
</evidence>
<evidence type="ECO:0000313" key="3">
    <source>
        <dbReference type="Proteomes" id="UP001139534"/>
    </source>
</evidence>
<dbReference type="RefSeq" id="WP_248550640.1">
    <property type="nucleotide sequence ID" value="NZ_JALPRK010000003.1"/>
</dbReference>
<accession>A0A9X1XYR6</accession>
<dbReference type="InterPro" id="IPR011006">
    <property type="entry name" value="CheY-like_superfamily"/>
</dbReference>
<dbReference type="InterPro" id="IPR005561">
    <property type="entry name" value="ANTAR"/>
</dbReference>
<keyword evidence="3" id="KW-1185">Reference proteome</keyword>
<dbReference type="Proteomes" id="UP001139534">
    <property type="component" value="Unassembled WGS sequence"/>
</dbReference>
<dbReference type="SMART" id="SM01012">
    <property type="entry name" value="ANTAR"/>
    <property type="match status" value="1"/>
</dbReference>
<sequence>MRFLMVIREAVLPGSAPADPLKSLALAEPEALLKTSGYQVLASCQEPLIRKRIKEVDAAVLDMPIEGIQHWGALLLKWRPLPLLWWCSPDTASSSLEACETEVPVDGLLSPSMTASELHWALHFSAKHFFERRTWQDERAQLVSRLEERKWIDMAKSILCDVNKVSEAEAYDLLRKRAMNERKRMVDVATSVVKAHQQLKF</sequence>
<dbReference type="Pfam" id="PF03861">
    <property type="entry name" value="ANTAR"/>
    <property type="match status" value="1"/>
</dbReference>
<dbReference type="PROSITE" id="PS50921">
    <property type="entry name" value="ANTAR"/>
    <property type="match status" value="1"/>
</dbReference>
<dbReference type="Gene3D" id="1.10.10.10">
    <property type="entry name" value="Winged helix-like DNA-binding domain superfamily/Winged helix DNA-binding domain"/>
    <property type="match status" value="1"/>
</dbReference>
<name>A0A9X1XYR6_9BACL</name>
<dbReference type="InterPro" id="IPR036388">
    <property type="entry name" value="WH-like_DNA-bd_sf"/>
</dbReference>
<dbReference type="AlphaFoldDB" id="A0A9X1XYR6"/>
<organism evidence="2 3">
    <name type="scientific">Paenibacillus mellifer</name>
    <dbReference type="NCBI Taxonomy" id="2937794"/>
    <lineage>
        <taxon>Bacteria</taxon>
        <taxon>Bacillati</taxon>
        <taxon>Bacillota</taxon>
        <taxon>Bacilli</taxon>
        <taxon>Bacillales</taxon>
        <taxon>Paenibacillaceae</taxon>
        <taxon>Paenibacillus</taxon>
    </lineage>
</organism>
<dbReference type="EMBL" id="JALPRK010000003">
    <property type="protein sequence ID" value="MCK8486416.1"/>
    <property type="molecule type" value="Genomic_DNA"/>
</dbReference>
<protein>
    <submittedName>
        <fullName evidence="2">ANTAR domain-containing protein</fullName>
    </submittedName>
</protein>
<evidence type="ECO:0000313" key="2">
    <source>
        <dbReference type="EMBL" id="MCK8486416.1"/>
    </source>
</evidence>
<comment type="caution">
    <text evidence="2">The sequence shown here is derived from an EMBL/GenBank/DDBJ whole genome shotgun (WGS) entry which is preliminary data.</text>
</comment>
<reference evidence="2" key="1">
    <citation type="submission" date="2022-04" db="EMBL/GenBank/DDBJ databases">
        <authorList>
            <person name="Seo M.-J."/>
        </authorList>
    </citation>
    <scope>NUCLEOTIDE SEQUENCE</scope>
    <source>
        <strain evidence="2">MBLB2552</strain>
    </source>
</reference>
<gene>
    <name evidence="2" type="ORF">M0651_04420</name>
</gene>
<dbReference type="GO" id="GO:0003723">
    <property type="term" value="F:RNA binding"/>
    <property type="evidence" value="ECO:0007669"/>
    <property type="project" value="InterPro"/>
</dbReference>